<reference evidence="2" key="1">
    <citation type="submission" date="2021-02" db="EMBL/GenBank/DDBJ databases">
        <title>Psilocybe cubensis genome.</title>
        <authorList>
            <person name="Mckernan K.J."/>
            <person name="Crawford S."/>
            <person name="Trippe A."/>
            <person name="Kane L.T."/>
            <person name="Mclaughlin S."/>
        </authorList>
    </citation>
    <scope>NUCLEOTIDE SEQUENCE [LARGE SCALE GENOMIC DNA]</scope>
    <source>
        <strain evidence="2">MGC-MH-2018</strain>
    </source>
</reference>
<dbReference type="OrthoDB" id="1933281at2759"/>
<evidence type="ECO:0008006" key="3">
    <source>
        <dbReference type="Google" id="ProtNLM"/>
    </source>
</evidence>
<organism evidence="2">
    <name type="scientific">Psilocybe cubensis</name>
    <name type="common">Psychedelic mushroom</name>
    <name type="synonym">Stropharia cubensis</name>
    <dbReference type="NCBI Taxonomy" id="181762"/>
    <lineage>
        <taxon>Eukaryota</taxon>
        <taxon>Fungi</taxon>
        <taxon>Dikarya</taxon>
        <taxon>Basidiomycota</taxon>
        <taxon>Agaricomycotina</taxon>
        <taxon>Agaricomycetes</taxon>
        <taxon>Agaricomycetidae</taxon>
        <taxon>Agaricales</taxon>
        <taxon>Agaricineae</taxon>
        <taxon>Strophariaceae</taxon>
        <taxon>Psilocybe</taxon>
    </lineage>
</organism>
<dbReference type="AlphaFoldDB" id="A0A8H7Y5W3"/>
<gene>
    <name evidence="2" type="ORF">JR316_003838</name>
</gene>
<dbReference type="EMBL" id="JAFIQS010000003">
    <property type="protein sequence ID" value="KAG5171750.1"/>
    <property type="molecule type" value="Genomic_DNA"/>
</dbReference>
<evidence type="ECO:0000313" key="2">
    <source>
        <dbReference type="EMBL" id="KAG5171750.1"/>
    </source>
</evidence>
<proteinExistence type="predicted"/>
<accession>A0A8H7Y5W3</accession>
<feature type="compositionally biased region" description="Polar residues" evidence="1">
    <location>
        <begin position="278"/>
        <end position="288"/>
    </location>
</feature>
<comment type="caution">
    <text evidence="2">The sequence shown here is derived from an EMBL/GenBank/DDBJ whole genome shotgun (WGS) entry which is preliminary data.</text>
</comment>
<feature type="region of interest" description="Disordered" evidence="1">
    <location>
        <begin position="202"/>
        <end position="314"/>
    </location>
</feature>
<protein>
    <recommendedName>
        <fullName evidence="3">Sfi1 spindle body domain-containing protein</fullName>
    </recommendedName>
</protein>
<name>A0A8H7Y5W3_PSICU</name>
<sequence>MCTAFKRWKICQRKHAEEISLLENYLLVKREDLLRRVFVHWLSAKRSIEHRRLTHERKEAQLRHLAITSAWEKWRERFKEERLRPLEYTVIIDNQKIIMSQAFRVWVSKTESLPAVRFHSKHLKEKFFRRWRDAMPNALRAKKAREIDTYNTLAKFFERWTQAYKTKTTLKAVARAKYLRLPAANPRQPIVRSRPLYSGTSDIFARRPTRDADDTESQLSDARVEPLKEAFIPRTRRAKSPKARSERSVVRSEYGASAARQPSPVRSIVSMPDRHTKSPSFANVQASPVRSKEGGGRLWSALKDINQNRRPRNL</sequence>
<evidence type="ECO:0000256" key="1">
    <source>
        <dbReference type="SAM" id="MobiDB-lite"/>
    </source>
</evidence>